<dbReference type="EMBL" id="LVYV01000045">
    <property type="protein sequence ID" value="KZD21428.1"/>
    <property type="molecule type" value="Genomic_DNA"/>
</dbReference>
<evidence type="ECO:0000256" key="1">
    <source>
        <dbReference type="SAM" id="MobiDB-lite"/>
    </source>
</evidence>
<dbReference type="STRING" id="943830.A4A58_13750"/>
<comment type="caution">
    <text evidence="2">The sequence shown here is derived from an EMBL/GenBank/DDBJ whole genome shotgun (WGS) entry which is preliminary data.</text>
</comment>
<proteinExistence type="predicted"/>
<evidence type="ECO:0000313" key="2">
    <source>
        <dbReference type="EMBL" id="KZD21428.1"/>
    </source>
</evidence>
<organism evidence="2 3">
    <name type="scientific">Tardiphaga robiniae</name>
    <dbReference type="NCBI Taxonomy" id="943830"/>
    <lineage>
        <taxon>Bacteria</taxon>
        <taxon>Pseudomonadati</taxon>
        <taxon>Pseudomonadota</taxon>
        <taxon>Alphaproteobacteria</taxon>
        <taxon>Hyphomicrobiales</taxon>
        <taxon>Nitrobacteraceae</taxon>
        <taxon>Tardiphaga</taxon>
    </lineage>
</organism>
<protein>
    <submittedName>
        <fullName evidence="2">Uncharacterized protein</fullName>
    </submittedName>
</protein>
<keyword evidence="3" id="KW-1185">Reference proteome</keyword>
<dbReference type="AlphaFoldDB" id="A0A163XVH3"/>
<feature type="compositionally biased region" description="Basic and acidic residues" evidence="1">
    <location>
        <begin position="61"/>
        <end position="74"/>
    </location>
</feature>
<sequence length="86" mass="9184">MTAGLFVLGHSLALAQDSSRNLPPKGLRSQPTTQTNSGGALPEAPVGHRQPRPGDLPPETGKNDPSRIDAQDRELDRMIKNICKGC</sequence>
<dbReference type="Proteomes" id="UP000076574">
    <property type="component" value="Unassembled WGS sequence"/>
</dbReference>
<reference evidence="2 3" key="1">
    <citation type="submission" date="2016-03" db="EMBL/GenBank/DDBJ databases">
        <title>Microsymbionts genomes from the relict species Vavilovia formosa (Stev.) Fed.</title>
        <authorList>
            <person name="Kopat V."/>
            <person name="Chirak E."/>
            <person name="Kimeklis A."/>
            <person name="Andronov E."/>
        </authorList>
    </citation>
    <scope>NUCLEOTIDE SEQUENCE [LARGE SCALE GENOMIC DNA]</scope>
    <source>
        <strain evidence="2 3">Vaf07</strain>
    </source>
</reference>
<name>A0A163XVH3_9BRAD</name>
<feature type="region of interest" description="Disordered" evidence="1">
    <location>
        <begin position="14"/>
        <end position="74"/>
    </location>
</feature>
<evidence type="ECO:0000313" key="3">
    <source>
        <dbReference type="Proteomes" id="UP000076574"/>
    </source>
</evidence>
<gene>
    <name evidence="2" type="ORF">A4A58_13750</name>
</gene>
<feature type="compositionally biased region" description="Polar residues" evidence="1">
    <location>
        <begin position="29"/>
        <end position="38"/>
    </location>
</feature>
<accession>A0A163XVH3</accession>